<evidence type="ECO:0000259" key="8">
    <source>
        <dbReference type="Pfam" id="PF00924"/>
    </source>
</evidence>
<dbReference type="InterPro" id="IPR006685">
    <property type="entry name" value="MscS_channel_2nd"/>
</dbReference>
<evidence type="ECO:0000256" key="2">
    <source>
        <dbReference type="ARBA" id="ARBA00008017"/>
    </source>
</evidence>
<evidence type="ECO:0000256" key="1">
    <source>
        <dbReference type="ARBA" id="ARBA00004651"/>
    </source>
</evidence>
<keyword evidence="5 7" id="KW-1133">Transmembrane helix</keyword>
<protein>
    <recommendedName>
        <fullName evidence="13">Mechanosensitive ion channel protein MscS</fullName>
    </recommendedName>
</protein>
<dbReference type="RefSeq" id="WP_229838761.1">
    <property type="nucleotide sequence ID" value="NZ_BNAG01000005.1"/>
</dbReference>
<evidence type="ECO:0000256" key="6">
    <source>
        <dbReference type="ARBA" id="ARBA00023136"/>
    </source>
</evidence>
<dbReference type="InterPro" id="IPR049142">
    <property type="entry name" value="MS_channel_1st"/>
</dbReference>
<evidence type="ECO:0000313" key="12">
    <source>
        <dbReference type="Proteomes" id="UP000658258"/>
    </source>
</evidence>
<dbReference type="Pfam" id="PF00924">
    <property type="entry name" value="MS_channel_2nd"/>
    <property type="match status" value="1"/>
</dbReference>
<gene>
    <name evidence="11" type="ORF">GCM10011340_34680</name>
</gene>
<dbReference type="Gene3D" id="2.30.30.60">
    <property type="match status" value="1"/>
</dbReference>
<dbReference type="PANTHER" id="PTHR30221:SF1">
    <property type="entry name" value="SMALL-CONDUCTANCE MECHANOSENSITIVE CHANNEL"/>
    <property type="match status" value="1"/>
</dbReference>
<dbReference type="InterPro" id="IPR011066">
    <property type="entry name" value="MscS_channel_C_sf"/>
</dbReference>
<dbReference type="Proteomes" id="UP000658258">
    <property type="component" value="Unassembled WGS sequence"/>
</dbReference>
<dbReference type="PROSITE" id="PS01246">
    <property type="entry name" value="UPF0003"/>
    <property type="match status" value="1"/>
</dbReference>
<dbReference type="SUPFAM" id="SSF82689">
    <property type="entry name" value="Mechanosensitive channel protein MscS (YggB), C-terminal domain"/>
    <property type="match status" value="1"/>
</dbReference>
<evidence type="ECO:0000256" key="5">
    <source>
        <dbReference type="ARBA" id="ARBA00022989"/>
    </source>
</evidence>
<keyword evidence="3" id="KW-1003">Cell membrane</keyword>
<reference evidence="12" key="1">
    <citation type="journal article" date="2019" name="Int. J. Syst. Evol. Microbiol.">
        <title>The Global Catalogue of Microorganisms (GCM) 10K type strain sequencing project: providing services to taxonomists for standard genome sequencing and annotation.</title>
        <authorList>
            <consortium name="The Broad Institute Genomics Platform"/>
            <consortium name="The Broad Institute Genome Sequencing Center for Infectious Disease"/>
            <person name="Wu L."/>
            <person name="Ma J."/>
        </authorList>
    </citation>
    <scope>NUCLEOTIDE SEQUENCE [LARGE SCALE GENOMIC DNA]</scope>
    <source>
        <strain evidence="12">CGMCC 1.15111</strain>
    </source>
</reference>
<evidence type="ECO:0000313" key="11">
    <source>
        <dbReference type="EMBL" id="GHE74942.1"/>
    </source>
</evidence>
<dbReference type="SUPFAM" id="SSF82861">
    <property type="entry name" value="Mechanosensitive channel protein MscS (YggB), transmembrane region"/>
    <property type="match status" value="1"/>
</dbReference>
<evidence type="ECO:0000256" key="4">
    <source>
        <dbReference type="ARBA" id="ARBA00022692"/>
    </source>
</evidence>
<dbReference type="InterPro" id="IPR008910">
    <property type="entry name" value="MSC_TM_helix"/>
</dbReference>
<feature type="transmembrane region" description="Helical" evidence="7">
    <location>
        <begin position="93"/>
        <end position="112"/>
    </location>
</feature>
<dbReference type="EMBL" id="BNAG01000005">
    <property type="protein sequence ID" value="GHE74942.1"/>
    <property type="molecule type" value="Genomic_DNA"/>
</dbReference>
<dbReference type="Pfam" id="PF21088">
    <property type="entry name" value="MS_channel_1st"/>
    <property type="match status" value="1"/>
</dbReference>
<comment type="caution">
    <text evidence="11">The sequence shown here is derived from an EMBL/GenBank/DDBJ whole genome shotgun (WGS) entry which is preliminary data.</text>
</comment>
<dbReference type="InterPro" id="IPR049278">
    <property type="entry name" value="MS_channel_C"/>
</dbReference>
<evidence type="ECO:0000259" key="10">
    <source>
        <dbReference type="Pfam" id="PF21088"/>
    </source>
</evidence>
<feature type="domain" description="Mechanosensitive ion channel MscS" evidence="8">
    <location>
        <begin position="115"/>
        <end position="181"/>
    </location>
</feature>
<feature type="transmembrane region" description="Helical" evidence="7">
    <location>
        <begin position="26"/>
        <end position="43"/>
    </location>
</feature>
<dbReference type="Pfam" id="PF05552">
    <property type="entry name" value="MS_channel_1st_1"/>
    <property type="match status" value="1"/>
</dbReference>
<keyword evidence="6 7" id="KW-0472">Membrane</keyword>
<dbReference type="InterPro" id="IPR006686">
    <property type="entry name" value="MscS_channel_CS"/>
</dbReference>
<sequence length="299" mass="33288">MDFNISKAINIVIEKVEGWLELLTNMLPNFVVAILVLVLFYFLSKMVRYGARKVMARFIEQPAIIGLLSTIISILVIGSGLVIALNLLHLSKAVTSLLAGAGIAGLAIGFAFQDISANFISGIIMAFKKPLSVGDIIETNGYMGFVKDIQLRATVIETFQGLHVIIPNRLVFQNALTNYTKTYRRRVDLSVGVSYGDNLERVKEIAREAVLKNEYLTSEKDVNVVFEEFGDSSINFRVMFWINYSPQDPNYLQARSSAVMEIKKAFDANDITIPFPIRTLDFGIKGGEKLNGHLKELQA</sequence>
<dbReference type="InterPro" id="IPR023408">
    <property type="entry name" value="MscS_beta-dom_sf"/>
</dbReference>
<keyword evidence="12" id="KW-1185">Reference proteome</keyword>
<feature type="domain" description="Mechanosensitive ion channel transmembrane helices 2/3" evidence="10">
    <location>
        <begin position="70"/>
        <end position="113"/>
    </location>
</feature>
<comment type="subcellular location">
    <subcellularLocation>
        <location evidence="1">Cell membrane</location>
        <topology evidence="1">Multi-pass membrane protein</topology>
    </subcellularLocation>
</comment>
<dbReference type="Gene3D" id="3.30.70.100">
    <property type="match status" value="1"/>
</dbReference>
<evidence type="ECO:0000256" key="7">
    <source>
        <dbReference type="SAM" id="Phobius"/>
    </source>
</evidence>
<dbReference type="Gene3D" id="1.10.287.1260">
    <property type="match status" value="1"/>
</dbReference>
<comment type="similarity">
    <text evidence="2">Belongs to the MscS (TC 1.A.23) family.</text>
</comment>
<dbReference type="InterPro" id="IPR010920">
    <property type="entry name" value="LSM_dom_sf"/>
</dbReference>
<dbReference type="PANTHER" id="PTHR30221">
    <property type="entry name" value="SMALL-CONDUCTANCE MECHANOSENSITIVE CHANNEL"/>
    <property type="match status" value="1"/>
</dbReference>
<dbReference type="Pfam" id="PF21082">
    <property type="entry name" value="MS_channel_3rd"/>
    <property type="match status" value="1"/>
</dbReference>
<name>A0ABQ3I940_9BACT</name>
<dbReference type="SUPFAM" id="SSF50182">
    <property type="entry name" value="Sm-like ribonucleoproteins"/>
    <property type="match status" value="1"/>
</dbReference>
<feature type="transmembrane region" description="Helical" evidence="7">
    <location>
        <begin position="64"/>
        <end position="87"/>
    </location>
</feature>
<evidence type="ECO:0008006" key="13">
    <source>
        <dbReference type="Google" id="ProtNLM"/>
    </source>
</evidence>
<evidence type="ECO:0000256" key="3">
    <source>
        <dbReference type="ARBA" id="ARBA00022475"/>
    </source>
</evidence>
<keyword evidence="4 7" id="KW-0812">Transmembrane</keyword>
<dbReference type="InterPro" id="IPR011014">
    <property type="entry name" value="MscS_channel_TM-2"/>
</dbReference>
<dbReference type="InterPro" id="IPR045275">
    <property type="entry name" value="MscS_archaea/bacteria_type"/>
</dbReference>
<evidence type="ECO:0000259" key="9">
    <source>
        <dbReference type="Pfam" id="PF21082"/>
    </source>
</evidence>
<organism evidence="11 12">
    <name type="scientific">Roseivirga thermotolerans</name>
    <dbReference type="NCBI Taxonomy" id="1758176"/>
    <lineage>
        <taxon>Bacteria</taxon>
        <taxon>Pseudomonadati</taxon>
        <taxon>Bacteroidota</taxon>
        <taxon>Cytophagia</taxon>
        <taxon>Cytophagales</taxon>
        <taxon>Roseivirgaceae</taxon>
        <taxon>Roseivirga</taxon>
    </lineage>
</organism>
<accession>A0ABQ3I940</accession>
<proteinExistence type="inferred from homology"/>
<feature type="domain" description="Mechanosensitive ion channel MscS C-terminal" evidence="9">
    <location>
        <begin position="187"/>
        <end position="273"/>
    </location>
</feature>